<dbReference type="SUPFAM" id="SSF46785">
    <property type="entry name" value="Winged helix' DNA-binding domain"/>
    <property type="match status" value="1"/>
</dbReference>
<dbReference type="InterPro" id="IPR036388">
    <property type="entry name" value="WH-like_DNA-bd_sf"/>
</dbReference>
<protein>
    <submittedName>
        <fullName evidence="7">Demethylsterigmatocystin 6-O-methyltransferase</fullName>
    </submittedName>
</protein>
<evidence type="ECO:0000313" key="8">
    <source>
        <dbReference type="Proteomes" id="UP000469558"/>
    </source>
</evidence>
<evidence type="ECO:0000256" key="2">
    <source>
        <dbReference type="ARBA" id="ARBA00022679"/>
    </source>
</evidence>
<dbReference type="PIRSF" id="PIRSF005739">
    <property type="entry name" value="O-mtase"/>
    <property type="match status" value="1"/>
</dbReference>
<dbReference type="PROSITE" id="PS51683">
    <property type="entry name" value="SAM_OMT_II"/>
    <property type="match status" value="1"/>
</dbReference>
<dbReference type="Gene3D" id="1.10.10.10">
    <property type="entry name" value="Winged helix-like DNA-binding domain superfamily/Winged helix DNA-binding domain"/>
    <property type="match status" value="1"/>
</dbReference>
<dbReference type="OrthoDB" id="2410195at2759"/>
<dbReference type="InterPro" id="IPR016461">
    <property type="entry name" value="COMT-like"/>
</dbReference>
<dbReference type="SUPFAM" id="SSF53335">
    <property type="entry name" value="S-adenosyl-L-methionine-dependent methyltransferases"/>
    <property type="match status" value="1"/>
</dbReference>
<keyword evidence="3" id="KW-0949">S-adenosyl-L-methionine</keyword>
<comment type="caution">
    <text evidence="7">The sequence shown here is derived from an EMBL/GenBank/DDBJ whole genome shotgun (WGS) entry which is preliminary data.</text>
</comment>
<feature type="domain" description="O-methyltransferase dimerisation" evidence="6">
    <location>
        <begin position="8"/>
        <end position="78"/>
    </location>
</feature>
<dbReference type="GO" id="GO:0008171">
    <property type="term" value="F:O-methyltransferase activity"/>
    <property type="evidence" value="ECO:0007669"/>
    <property type="project" value="InterPro"/>
</dbReference>
<dbReference type="InterPro" id="IPR001077">
    <property type="entry name" value="COMT_C"/>
</dbReference>
<keyword evidence="8" id="KW-1185">Reference proteome</keyword>
<dbReference type="Pfam" id="PF00891">
    <property type="entry name" value="Methyltransf_2"/>
    <property type="match status" value="1"/>
</dbReference>
<dbReference type="Proteomes" id="UP000469558">
    <property type="component" value="Unassembled WGS sequence"/>
</dbReference>
<dbReference type="Gene3D" id="3.40.50.150">
    <property type="entry name" value="Vaccinia Virus protein VP39"/>
    <property type="match status" value="2"/>
</dbReference>
<keyword evidence="1" id="KW-0489">Methyltransferase</keyword>
<dbReference type="Pfam" id="PF08100">
    <property type="entry name" value="Dimerisation"/>
    <property type="match status" value="1"/>
</dbReference>
<dbReference type="GO" id="GO:0046983">
    <property type="term" value="F:protein dimerization activity"/>
    <property type="evidence" value="ECO:0007669"/>
    <property type="project" value="InterPro"/>
</dbReference>
<dbReference type="GO" id="GO:0032259">
    <property type="term" value="P:methylation"/>
    <property type="evidence" value="ECO:0007669"/>
    <property type="project" value="UniProtKB-KW"/>
</dbReference>
<evidence type="ECO:0000256" key="1">
    <source>
        <dbReference type="ARBA" id="ARBA00022603"/>
    </source>
</evidence>
<evidence type="ECO:0000313" key="7">
    <source>
        <dbReference type="EMBL" id="TVY80801.1"/>
    </source>
</evidence>
<evidence type="ECO:0000256" key="3">
    <source>
        <dbReference type="ARBA" id="ARBA00022691"/>
    </source>
</evidence>
<name>A0A8T9C569_9HELO</name>
<dbReference type="PANTHER" id="PTHR43712">
    <property type="entry name" value="PUTATIVE (AFU_ORTHOLOGUE AFUA_4G14580)-RELATED"/>
    <property type="match status" value="1"/>
</dbReference>
<keyword evidence="2" id="KW-0808">Transferase</keyword>
<evidence type="ECO:0000259" key="5">
    <source>
        <dbReference type="Pfam" id="PF00891"/>
    </source>
</evidence>
<reference evidence="7 8" key="1">
    <citation type="submission" date="2018-05" db="EMBL/GenBank/DDBJ databases">
        <title>Genome sequencing and assembly of the regulated plant pathogen Lachnellula willkommii and related sister species for the development of diagnostic species identification markers.</title>
        <authorList>
            <person name="Giroux E."/>
            <person name="Bilodeau G."/>
        </authorList>
    </citation>
    <scope>NUCLEOTIDE SEQUENCE [LARGE SCALE GENOMIC DNA]</scope>
    <source>
        <strain evidence="7 8">CBS 268.59</strain>
    </source>
</reference>
<dbReference type="EMBL" id="QGMK01000607">
    <property type="protein sequence ID" value="TVY80801.1"/>
    <property type="molecule type" value="Genomic_DNA"/>
</dbReference>
<evidence type="ECO:0000256" key="4">
    <source>
        <dbReference type="PIRSR" id="PIRSR005739-1"/>
    </source>
</evidence>
<dbReference type="InterPro" id="IPR029063">
    <property type="entry name" value="SAM-dependent_MTases_sf"/>
</dbReference>
<dbReference type="AlphaFoldDB" id="A0A8T9C569"/>
<dbReference type="InterPro" id="IPR036390">
    <property type="entry name" value="WH_DNA-bd_sf"/>
</dbReference>
<accession>A0A8T9C569</accession>
<proteinExistence type="predicted"/>
<evidence type="ECO:0000259" key="6">
    <source>
        <dbReference type="Pfam" id="PF08100"/>
    </source>
</evidence>
<feature type="domain" description="O-methyltransferase C-terminal" evidence="5">
    <location>
        <begin position="180"/>
        <end position="277"/>
    </location>
</feature>
<organism evidence="7 8">
    <name type="scientific">Lachnellula suecica</name>
    <dbReference type="NCBI Taxonomy" id="602035"/>
    <lineage>
        <taxon>Eukaryota</taxon>
        <taxon>Fungi</taxon>
        <taxon>Dikarya</taxon>
        <taxon>Ascomycota</taxon>
        <taxon>Pezizomycotina</taxon>
        <taxon>Leotiomycetes</taxon>
        <taxon>Helotiales</taxon>
        <taxon>Lachnaceae</taxon>
        <taxon>Lachnellula</taxon>
    </lineage>
</organism>
<gene>
    <name evidence="7" type="primary">aflO_1</name>
    <name evidence="7" type="ORF">LSUE1_G004963</name>
</gene>
<dbReference type="InterPro" id="IPR012967">
    <property type="entry name" value="COMT_dimerisation"/>
</dbReference>
<feature type="active site" description="Proton acceptor" evidence="4">
    <location>
        <position position="208"/>
    </location>
</feature>
<sequence length="303" mass="34161">MQHYGYMFTEQLVAKIAADLDIFTILAQSEGPMKVEDIATKTGADPLLLDRILRHLAATYTINEVGESTFAANDATKLLASPVGWGNLMFGCNILNKAFQELPKLLKEAKYQTPDHTSATSFSRAYDTTLPFFVFLQQDPEKIRYFQQSMAAFESPRSWMTIVPVLERLEGADSNAPLFVDVEMMAQNFFEKNQVQGAKIYFIRKCLHDLPDAMAKQVLQHIKDAMSPQSLLFIDEIVLREQGASINVMQLDITMLTMFNARERSLAHLKILLGEVGLKVVEVYKYDSYGEDCILEVLPLANS</sequence>
<dbReference type="PANTHER" id="PTHR43712:SF2">
    <property type="entry name" value="O-METHYLTRANSFERASE CICE"/>
    <property type="match status" value="1"/>
</dbReference>